<keyword evidence="7" id="KW-1133">Transmembrane helix</keyword>
<feature type="compositionally biased region" description="Low complexity" evidence="9">
    <location>
        <begin position="198"/>
        <end position="217"/>
    </location>
</feature>
<organism evidence="11 12">
    <name type="scientific">Massilia aerilata</name>
    <dbReference type="NCBI Taxonomy" id="453817"/>
    <lineage>
        <taxon>Bacteria</taxon>
        <taxon>Pseudomonadati</taxon>
        <taxon>Pseudomonadota</taxon>
        <taxon>Betaproteobacteria</taxon>
        <taxon>Burkholderiales</taxon>
        <taxon>Oxalobacteraceae</taxon>
        <taxon>Telluria group</taxon>
        <taxon>Massilia</taxon>
    </lineage>
</organism>
<dbReference type="EMBL" id="JBHSMZ010000007">
    <property type="protein sequence ID" value="MFC5549289.1"/>
    <property type="molecule type" value="Genomic_DNA"/>
</dbReference>
<evidence type="ECO:0000256" key="9">
    <source>
        <dbReference type="SAM" id="MobiDB-lite"/>
    </source>
</evidence>
<evidence type="ECO:0000256" key="4">
    <source>
        <dbReference type="ARBA" id="ARBA00022519"/>
    </source>
</evidence>
<evidence type="ECO:0000313" key="11">
    <source>
        <dbReference type="EMBL" id="MFC5549289.1"/>
    </source>
</evidence>
<evidence type="ECO:0000256" key="2">
    <source>
        <dbReference type="ARBA" id="ARBA00022448"/>
    </source>
</evidence>
<proteinExistence type="predicted"/>
<comment type="caution">
    <text evidence="11">The sequence shown here is derived from an EMBL/GenBank/DDBJ whole genome shotgun (WGS) entry which is preliminary data.</text>
</comment>
<dbReference type="Gene3D" id="2.30.30.830">
    <property type="match status" value="1"/>
</dbReference>
<dbReference type="Pfam" id="PF11356">
    <property type="entry name" value="T2SSC"/>
    <property type="match status" value="1"/>
</dbReference>
<keyword evidence="12" id="KW-1185">Reference proteome</keyword>
<evidence type="ECO:0000256" key="7">
    <source>
        <dbReference type="ARBA" id="ARBA00022989"/>
    </source>
</evidence>
<keyword evidence="6" id="KW-0653">Protein transport</keyword>
<feature type="compositionally biased region" description="Pro residues" evidence="9">
    <location>
        <begin position="162"/>
        <end position="173"/>
    </location>
</feature>
<protein>
    <submittedName>
        <fullName evidence="11">Type II secretion system protein N</fullName>
    </submittedName>
</protein>
<keyword evidence="2" id="KW-0813">Transport</keyword>
<evidence type="ECO:0000259" key="10">
    <source>
        <dbReference type="Pfam" id="PF11356"/>
    </source>
</evidence>
<evidence type="ECO:0000256" key="8">
    <source>
        <dbReference type="ARBA" id="ARBA00023136"/>
    </source>
</evidence>
<dbReference type="RefSeq" id="WP_379771111.1">
    <property type="nucleotide sequence ID" value="NZ_JBHSMZ010000007.1"/>
</dbReference>
<dbReference type="Proteomes" id="UP001596086">
    <property type="component" value="Unassembled WGS sequence"/>
</dbReference>
<keyword evidence="8" id="KW-0472">Membrane</keyword>
<evidence type="ECO:0000256" key="5">
    <source>
        <dbReference type="ARBA" id="ARBA00022692"/>
    </source>
</evidence>
<name>A0ABW0RXF2_9BURK</name>
<keyword evidence="4" id="KW-0997">Cell inner membrane</keyword>
<accession>A0ABW0RXF2</accession>
<gene>
    <name evidence="11" type="ORF">ACFPO9_12295</name>
</gene>
<keyword evidence="3" id="KW-1003">Cell membrane</keyword>
<evidence type="ECO:0000256" key="6">
    <source>
        <dbReference type="ARBA" id="ARBA00022927"/>
    </source>
</evidence>
<reference evidence="12" key="1">
    <citation type="journal article" date="2019" name="Int. J. Syst. Evol. Microbiol.">
        <title>The Global Catalogue of Microorganisms (GCM) 10K type strain sequencing project: providing services to taxonomists for standard genome sequencing and annotation.</title>
        <authorList>
            <consortium name="The Broad Institute Genomics Platform"/>
            <consortium name="The Broad Institute Genome Sequencing Center for Infectious Disease"/>
            <person name="Wu L."/>
            <person name="Ma J."/>
        </authorList>
    </citation>
    <scope>NUCLEOTIDE SEQUENCE [LARGE SCALE GENOMIC DNA]</scope>
    <source>
        <strain evidence="12">CGMCC 4.5798</strain>
    </source>
</reference>
<evidence type="ECO:0000256" key="1">
    <source>
        <dbReference type="ARBA" id="ARBA00004533"/>
    </source>
</evidence>
<dbReference type="InterPro" id="IPR024961">
    <property type="entry name" value="T2SS_GspC_N"/>
</dbReference>
<sequence length="239" mass="24063">MNKRLPLLLSLLGVILLAASLAYWILQLYQPPQRPIAAVPHTSLPDPSIDAAATLFGGQVATASAANYQLTGIVSAGRESVAIIVAEGSPPKALVVGKELVPGITLAEVHARYVMLSDGGVMKRLDLAADTKPAAAMGGAAVPPGAAAAAMPATLAPGATVPEPPMSPGPVPQQQPQNQEFASPGDVGQHDAPPPANPNSAPANLNNPNANNQAPTPVQMPPPTRPAGSPVSGASPNTQ</sequence>
<evidence type="ECO:0000256" key="3">
    <source>
        <dbReference type="ARBA" id="ARBA00022475"/>
    </source>
</evidence>
<evidence type="ECO:0000313" key="12">
    <source>
        <dbReference type="Proteomes" id="UP001596086"/>
    </source>
</evidence>
<keyword evidence="5" id="KW-0812">Transmembrane</keyword>
<feature type="domain" description="Type II secretion system protein GspC N-terminal" evidence="10">
    <location>
        <begin position="61"/>
        <end position="126"/>
    </location>
</feature>
<feature type="region of interest" description="Disordered" evidence="9">
    <location>
        <begin position="156"/>
        <end position="239"/>
    </location>
</feature>
<comment type="subcellular location">
    <subcellularLocation>
        <location evidence="1">Cell inner membrane</location>
    </subcellularLocation>
</comment>